<dbReference type="SMART" id="SM01092">
    <property type="entry name" value="CO_deh_flav_C"/>
    <property type="match status" value="1"/>
</dbReference>
<dbReference type="PANTHER" id="PTHR42659">
    <property type="entry name" value="XANTHINE DEHYDROGENASE SUBUNIT C-RELATED"/>
    <property type="match status" value="1"/>
</dbReference>
<dbReference type="InterPro" id="IPR002346">
    <property type="entry name" value="Mopterin_DH_FAD-bd"/>
</dbReference>
<dbReference type="InterPro" id="IPR016166">
    <property type="entry name" value="FAD-bd_PCMH"/>
</dbReference>
<dbReference type="InterPro" id="IPR036683">
    <property type="entry name" value="CO_DH_flav_C_dom_sf"/>
</dbReference>
<sequence length="352" mass="37711">MESFEWQRATSLENAATLATHTATESMLGAQDLSAASQAVLVKAGGVDLLDLMKEGLVSPKRLIDINNLSEFQSISEDANGGFTIGALTTLAQIAAHSGLGKYFPALVQAVTAAASPQIRNRATLGGNLLQRPRCWYLRSPAHHCLRKGGEHCFAYAGDNRYHAVFSNHDGCAIVHPSTPATALLAFQAQIKCVSAHGAQRVIPIDDFFMLPSRDPRHENILQAGELITAVKLPAPHPAQRSAYLQLSEKAAFDWPLAAVAAVFVIDRNDICQQARIVLGSVSPTPRRAQEAENILTGAKIDPDNARTAAEAAITTATPLSGNAYKLPLLSALISRTILKAASCESPYERFL</sequence>
<dbReference type="InterPro" id="IPR016169">
    <property type="entry name" value="FAD-bd_PCMH_sub2"/>
</dbReference>
<dbReference type="PANTHER" id="PTHR42659:SF9">
    <property type="entry name" value="XANTHINE DEHYDROGENASE FAD-BINDING SUBUNIT XDHB-RELATED"/>
    <property type="match status" value="1"/>
</dbReference>
<dbReference type="Gene3D" id="3.30.465.10">
    <property type="match status" value="1"/>
</dbReference>
<dbReference type="GO" id="GO:0071949">
    <property type="term" value="F:FAD binding"/>
    <property type="evidence" value="ECO:0007669"/>
    <property type="project" value="InterPro"/>
</dbReference>
<name>E6QRH8_9ZZZZ</name>
<gene>
    <name evidence="2" type="primary">yagS</name>
    <name evidence="2" type="ORF">CARN7_0596</name>
</gene>
<dbReference type="Gene3D" id="3.30.43.10">
    <property type="entry name" value="Uridine Diphospho-n-acetylenolpyruvylglucosamine Reductase, domain 2"/>
    <property type="match status" value="1"/>
</dbReference>
<evidence type="ECO:0000259" key="1">
    <source>
        <dbReference type="PROSITE" id="PS51387"/>
    </source>
</evidence>
<dbReference type="EMBL" id="CABR01000055">
    <property type="protein sequence ID" value="CBI09850.1"/>
    <property type="molecule type" value="Genomic_DNA"/>
</dbReference>
<accession>E6QRH8</accession>
<dbReference type="InterPro" id="IPR036318">
    <property type="entry name" value="FAD-bd_PCMH-like_sf"/>
</dbReference>
<dbReference type="SUPFAM" id="SSF56176">
    <property type="entry name" value="FAD-binding/transporter-associated domain-like"/>
    <property type="match status" value="1"/>
</dbReference>
<protein>
    <submittedName>
        <fullName evidence="2">Putative oxidoreductase with FAD-binding domain</fullName>
    </submittedName>
</protein>
<dbReference type="Gene3D" id="3.30.390.50">
    <property type="entry name" value="CO dehydrogenase flavoprotein, C-terminal domain"/>
    <property type="match status" value="1"/>
</dbReference>
<proteinExistence type="predicted"/>
<feature type="domain" description="FAD-binding PCMH-type" evidence="1">
    <location>
        <begin position="1"/>
        <end position="238"/>
    </location>
</feature>
<dbReference type="InterPro" id="IPR051312">
    <property type="entry name" value="Diverse_Substr_Oxidored"/>
</dbReference>
<organism evidence="2">
    <name type="scientific">mine drainage metagenome</name>
    <dbReference type="NCBI Taxonomy" id="410659"/>
    <lineage>
        <taxon>unclassified sequences</taxon>
        <taxon>metagenomes</taxon>
        <taxon>ecological metagenomes</taxon>
    </lineage>
</organism>
<dbReference type="PROSITE" id="PS51387">
    <property type="entry name" value="FAD_PCMH"/>
    <property type="match status" value="1"/>
</dbReference>
<dbReference type="Pfam" id="PF00941">
    <property type="entry name" value="FAD_binding_5"/>
    <property type="match status" value="1"/>
</dbReference>
<dbReference type="InterPro" id="IPR005107">
    <property type="entry name" value="CO_DH_flav_C"/>
</dbReference>
<evidence type="ECO:0000313" key="2">
    <source>
        <dbReference type="EMBL" id="CBI09850.1"/>
    </source>
</evidence>
<dbReference type="SUPFAM" id="SSF55447">
    <property type="entry name" value="CO dehydrogenase flavoprotein C-terminal domain-like"/>
    <property type="match status" value="1"/>
</dbReference>
<dbReference type="AlphaFoldDB" id="E6QRH8"/>
<dbReference type="Pfam" id="PF03450">
    <property type="entry name" value="CO_deh_flav_C"/>
    <property type="match status" value="1"/>
</dbReference>
<comment type="caution">
    <text evidence="2">The sequence shown here is derived from an EMBL/GenBank/DDBJ whole genome shotgun (WGS) entry which is preliminary data.</text>
</comment>
<dbReference type="GO" id="GO:0016491">
    <property type="term" value="F:oxidoreductase activity"/>
    <property type="evidence" value="ECO:0007669"/>
    <property type="project" value="InterPro"/>
</dbReference>
<reference evidence="2" key="1">
    <citation type="submission" date="2009-10" db="EMBL/GenBank/DDBJ databases">
        <title>Diversity of trophic interactions inside an arsenic-rich microbial ecosystem.</title>
        <authorList>
            <person name="Bertin P.N."/>
            <person name="Heinrich-Salmeron A."/>
            <person name="Pelletier E."/>
            <person name="Goulhen-Chollet F."/>
            <person name="Arsene-Ploetze F."/>
            <person name="Gallien S."/>
            <person name="Calteau A."/>
            <person name="Vallenet D."/>
            <person name="Casiot C."/>
            <person name="Chane-Woon-Ming B."/>
            <person name="Giloteaux L."/>
            <person name="Barakat M."/>
            <person name="Bonnefoy V."/>
            <person name="Bruneel O."/>
            <person name="Chandler M."/>
            <person name="Cleiss J."/>
            <person name="Duran R."/>
            <person name="Elbaz-Poulichet F."/>
            <person name="Fonknechten N."/>
            <person name="Lauga B."/>
            <person name="Mornico D."/>
            <person name="Ortet P."/>
            <person name="Schaeffer C."/>
            <person name="Siguier P."/>
            <person name="Alexander Thil Smith A."/>
            <person name="Van Dorsselaer A."/>
            <person name="Weissenbach J."/>
            <person name="Medigue C."/>
            <person name="Le Paslier D."/>
        </authorList>
    </citation>
    <scope>NUCLEOTIDE SEQUENCE</scope>
</reference>
<dbReference type="InterPro" id="IPR016167">
    <property type="entry name" value="FAD-bd_PCMH_sub1"/>
</dbReference>